<feature type="signal peptide" evidence="1">
    <location>
        <begin position="1"/>
        <end position="27"/>
    </location>
</feature>
<accession>A0ABD2P0U1</accession>
<name>A0ABD2P0U1_9CUCU</name>
<evidence type="ECO:0000313" key="3">
    <source>
        <dbReference type="Proteomes" id="UP001516400"/>
    </source>
</evidence>
<dbReference type="Proteomes" id="UP001516400">
    <property type="component" value="Unassembled WGS sequence"/>
</dbReference>
<gene>
    <name evidence="2" type="ORF">HHI36_018735</name>
</gene>
<keyword evidence="3" id="KW-1185">Reference proteome</keyword>
<sequence length="132" mass="15774">MHQKTKNRSWTYLFLLIICAKFNHIWALEEPRQEIYLQPRNYNPHPYQVDVQASNHITPNRGPILFPPSPAPDVDNERSNFIRVENDRNVAPHPVDNHPYPKVARKYRFRNPGRHQEYVSSFIKLRYSRKIA</sequence>
<evidence type="ECO:0000313" key="2">
    <source>
        <dbReference type="EMBL" id="KAL3284578.1"/>
    </source>
</evidence>
<dbReference type="EMBL" id="JABFTP020000165">
    <property type="protein sequence ID" value="KAL3284578.1"/>
    <property type="molecule type" value="Genomic_DNA"/>
</dbReference>
<dbReference type="AlphaFoldDB" id="A0ABD2P0U1"/>
<feature type="chain" id="PRO_5044764181" evidence="1">
    <location>
        <begin position="28"/>
        <end position="132"/>
    </location>
</feature>
<reference evidence="2 3" key="1">
    <citation type="journal article" date="2021" name="BMC Biol.">
        <title>Horizontally acquired antibacterial genes associated with adaptive radiation of ladybird beetles.</title>
        <authorList>
            <person name="Li H.S."/>
            <person name="Tang X.F."/>
            <person name="Huang Y.H."/>
            <person name="Xu Z.Y."/>
            <person name="Chen M.L."/>
            <person name="Du X.Y."/>
            <person name="Qiu B.Y."/>
            <person name="Chen P.T."/>
            <person name="Zhang W."/>
            <person name="Slipinski A."/>
            <person name="Escalona H.E."/>
            <person name="Waterhouse R.M."/>
            <person name="Zwick A."/>
            <person name="Pang H."/>
        </authorList>
    </citation>
    <scope>NUCLEOTIDE SEQUENCE [LARGE SCALE GENOMIC DNA]</scope>
    <source>
        <strain evidence="2">SYSU2018</strain>
    </source>
</reference>
<proteinExistence type="predicted"/>
<organism evidence="2 3">
    <name type="scientific">Cryptolaemus montrouzieri</name>
    <dbReference type="NCBI Taxonomy" id="559131"/>
    <lineage>
        <taxon>Eukaryota</taxon>
        <taxon>Metazoa</taxon>
        <taxon>Ecdysozoa</taxon>
        <taxon>Arthropoda</taxon>
        <taxon>Hexapoda</taxon>
        <taxon>Insecta</taxon>
        <taxon>Pterygota</taxon>
        <taxon>Neoptera</taxon>
        <taxon>Endopterygota</taxon>
        <taxon>Coleoptera</taxon>
        <taxon>Polyphaga</taxon>
        <taxon>Cucujiformia</taxon>
        <taxon>Coccinelloidea</taxon>
        <taxon>Coccinellidae</taxon>
        <taxon>Scymninae</taxon>
        <taxon>Scymnini</taxon>
        <taxon>Cryptolaemus</taxon>
    </lineage>
</organism>
<keyword evidence="1" id="KW-0732">Signal</keyword>
<evidence type="ECO:0000256" key="1">
    <source>
        <dbReference type="SAM" id="SignalP"/>
    </source>
</evidence>
<protein>
    <submittedName>
        <fullName evidence="2">Uncharacterized protein</fullName>
    </submittedName>
</protein>
<comment type="caution">
    <text evidence="2">The sequence shown here is derived from an EMBL/GenBank/DDBJ whole genome shotgun (WGS) entry which is preliminary data.</text>
</comment>